<dbReference type="GO" id="GO:0016410">
    <property type="term" value="F:N-acyltransferase activity"/>
    <property type="evidence" value="ECO:0007669"/>
    <property type="project" value="UniProtKB-UniRule"/>
</dbReference>
<evidence type="ECO:0000256" key="9">
    <source>
        <dbReference type="HAMAP-Rule" id="MF_01148"/>
    </source>
</evidence>
<evidence type="ECO:0000256" key="7">
    <source>
        <dbReference type="ARBA" id="ARBA00023136"/>
    </source>
</evidence>
<feature type="transmembrane region" description="Helical" evidence="9">
    <location>
        <begin position="138"/>
        <end position="161"/>
    </location>
</feature>
<dbReference type="InterPro" id="IPR045378">
    <property type="entry name" value="LNT_N"/>
</dbReference>
<comment type="subcellular location">
    <subcellularLocation>
        <location evidence="1 9">Cell membrane</location>
        <topology evidence="1 9">Multi-pass membrane protein</topology>
    </subcellularLocation>
</comment>
<comment type="similarity">
    <text evidence="2 9">Belongs to the CN hydrolase family. Apolipoprotein N-acyltransferase subfamily.</text>
</comment>
<organism evidence="11 12">
    <name type="scientific">Pseudothauera nasutitermitis</name>
    <dbReference type="NCBI Taxonomy" id="2565930"/>
    <lineage>
        <taxon>Bacteria</taxon>
        <taxon>Pseudomonadati</taxon>
        <taxon>Pseudomonadota</taxon>
        <taxon>Betaproteobacteria</taxon>
        <taxon>Rhodocyclales</taxon>
        <taxon>Zoogloeaceae</taxon>
        <taxon>Pseudothauera</taxon>
    </lineage>
</organism>
<evidence type="ECO:0000313" key="11">
    <source>
        <dbReference type="EMBL" id="THF64562.1"/>
    </source>
</evidence>
<dbReference type="PANTHER" id="PTHR38686:SF1">
    <property type="entry name" value="APOLIPOPROTEIN N-ACYLTRANSFERASE"/>
    <property type="match status" value="1"/>
</dbReference>
<feature type="transmembrane region" description="Helical" evidence="9">
    <location>
        <begin position="69"/>
        <end position="90"/>
    </location>
</feature>
<dbReference type="GO" id="GO:0005886">
    <property type="term" value="C:plasma membrane"/>
    <property type="evidence" value="ECO:0007669"/>
    <property type="project" value="UniProtKB-SubCell"/>
</dbReference>
<proteinExistence type="inferred from homology"/>
<comment type="catalytic activity">
    <reaction evidence="9">
        <text>N-terminal S-1,2-diacyl-sn-glyceryl-L-cysteinyl-[lipoprotein] + a glycerophospholipid = N-acyl-S-1,2-diacyl-sn-glyceryl-L-cysteinyl-[lipoprotein] + a 2-acyl-sn-glycero-3-phospholipid + H(+)</text>
        <dbReference type="Rhea" id="RHEA:48228"/>
        <dbReference type="Rhea" id="RHEA-COMP:14681"/>
        <dbReference type="Rhea" id="RHEA-COMP:14684"/>
        <dbReference type="ChEBI" id="CHEBI:15378"/>
        <dbReference type="ChEBI" id="CHEBI:136912"/>
        <dbReference type="ChEBI" id="CHEBI:140656"/>
        <dbReference type="ChEBI" id="CHEBI:140657"/>
        <dbReference type="ChEBI" id="CHEBI:140660"/>
        <dbReference type="EC" id="2.3.1.269"/>
    </reaction>
</comment>
<evidence type="ECO:0000256" key="1">
    <source>
        <dbReference type="ARBA" id="ARBA00004651"/>
    </source>
</evidence>
<evidence type="ECO:0000313" key="12">
    <source>
        <dbReference type="Proteomes" id="UP000308430"/>
    </source>
</evidence>
<keyword evidence="7 9" id="KW-0472">Membrane</keyword>
<keyword evidence="4 9" id="KW-0808">Transferase</keyword>
<evidence type="ECO:0000256" key="3">
    <source>
        <dbReference type="ARBA" id="ARBA00022475"/>
    </source>
</evidence>
<feature type="domain" description="CN hydrolase" evidence="10">
    <location>
        <begin position="254"/>
        <end position="491"/>
    </location>
</feature>
<evidence type="ECO:0000256" key="8">
    <source>
        <dbReference type="ARBA" id="ARBA00023315"/>
    </source>
</evidence>
<name>A0A4S4AWX4_9RHOO</name>
<feature type="transmembrane region" description="Helical" evidence="9">
    <location>
        <begin position="46"/>
        <end position="62"/>
    </location>
</feature>
<feature type="transmembrane region" description="Helical" evidence="9">
    <location>
        <begin position="102"/>
        <end position="126"/>
    </location>
</feature>
<dbReference type="NCBIfam" id="TIGR00546">
    <property type="entry name" value="lnt"/>
    <property type="match status" value="1"/>
</dbReference>
<dbReference type="InterPro" id="IPR036526">
    <property type="entry name" value="C-N_Hydrolase_sf"/>
</dbReference>
<keyword evidence="3 9" id="KW-1003">Cell membrane</keyword>
<dbReference type="PROSITE" id="PS50263">
    <property type="entry name" value="CN_HYDROLASE"/>
    <property type="match status" value="1"/>
</dbReference>
<feature type="transmembrane region" description="Helical" evidence="9">
    <location>
        <begin position="181"/>
        <end position="207"/>
    </location>
</feature>
<dbReference type="Proteomes" id="UP000308430">
    <property type="component" value="Unassembled WGS sequence"/>
</dbReference>
<evidence type="ECO:0000259" key="10">
    <source>
        <dbReference type="PROSITE" id="PS50263"/>
    </source>
</evidence>
<keyword evidence="6 9" id="KW-1133">Transmembrane helix</keyword>
<gene>
    <name evidence="9 11" type="primary">lnt</name>
    <name evidence="11" type="ORF">E6C76_10885</name>
</gene>
<dbReference type="InterPro" id="IPR003010">
    <property type="entry name" value="C-N_Hydrolase"/>
</dbReference>
<dbReference type="InterPro" id="IPR004563">
    <property type="entry name" value="Apolipo_AcylTrfase"/>
</dbReference>
<evidence type="ECO:0000256" key="5">
    <source>
        <dbReference type="ARBA" id="ARBA00022692"/>
    </source>
</evidence>
<dbReference type="OrthoDB" id="9804277at2"/>
<keyword evidence="12" id="KW-1185">Reference proteome</keyword>
<dbReference type="EMBL" id="SSOC01000004">
    <property type="protein sequence ID" value="THF64562.1"/>
    <property type="molecule type" value="Genomic_DNA"/>
</dbReference>
<feature type="transmembrane region" description="Helical" evidence="9">
    <location>
        <begin position="219"/>
        <end position="237"/>
    </location>
</feature>
<accession>A0A4S4AWX4</accession>
<sequence length="535" mass="56835">MHSTSTMNSKGIFNASIRDTVTLGLAVPGAAALGVLGAMAWAPGSSPWLLLPVFGGLCRLLARPRRPAPAALLALAFGLGLHACGQAWMIAALFRETGLPPLLALLSAMAATLYLAGFIALPVYLCARCRLLATATPATSPGLTAAACLAALLTAGEWARGSLPGGFSSLSMGYAWLDTPLAGLLPVTGLYGLSFLAYVLCLGWLPVAESLVRRQYGPAVLGALAFAAFLATAHWGAKQPWITPHGDLLGFRLIHTGTAQQDKFSPEHIPAQIDRLAERLTQSPAQLVLAPETALPMFFHQLPAGLVDRLAQAARTHGSHFFIGVALMGGNQQAHNSLLHIPGDGTPLRFFAKEELMPFGEYSPPGFAWFSRHLHFPLKDLSPGPPGQPPFVADRRRLAALICHEEASPRLARRRAMDASVLLNPSNLAWFERSAAIPQGLAMARARALETGRPVLRTTNAGGAAHIDHRGRIAGQVQPGQESDLTGEIRPMQGLTPYVRLGDTPVLLVCAAVLLLAAVRRKRAMSHPTIQEKTA</sequence>
<keyword evidence="5 9" id="KW-0812">Transmembrane</keyword>
<dbReference type="Pfam" id="PF00795">
    <property type="entry name" value="CN_hydrolase"/>
    <property type="match status" value="1"/>
</dbReference>
<comment type="function">
    <text evidence="9">Catalyzes the phospholipid dependent N-acylation of the N-terminal cysteine of apolipoprotein, the last step in lipoprotein maturation.</text>
</comment>
<dbReference type="Gene3D" id="3.60.110.10">
    <property type="entry name" value="Carbon-nitrogen hydrolase"/>
    <property type="match status" value="1"/>
</dbReference>
<dbReference type="CDD" id="cd07571">
    <property type="entry name" value="ALP_N-acyl_transferase"/>
    <property type="match status" value="1"/>
</dbReference>
<dbReference type="HAMAP" id="MF_01148">
    <property type="entry name" value="Lnt"/>
    <property type="match status" value="1"/>
</dbReference>
<dbReference type="AlphaFoldDB" id="A0A4S4AWX4"/>
<keyword evidence="8 9" id="KW-0012">Acyltransferase</keyword>
<comment type="caution">
    <text evidence="11">The sequence shown here is derived from an EMBL/GenBank/DDBJ whole genome shotgun (WGS) entry which is preliminary data.</text>
</comment>
<evidence type="ECO:0000256" key="4">
    <source>
        <dbReference type="ARBA" id="ARBA00022679"/>
    </source>
</evidence>
<dbReference type="EC" id="2.3.1.269" evidence="9"/>
<dbReference type="Pfam" id="PF20154">
    <property type="entry name" value="LNT_N"/>
    <property type="match status" value="1"/>
</dbReference>
<protein>
    <recommendedName>
        <fullName evidence="9">Apolipoprotein N-acyltransferase</fullName>
        <shortName evidence="9">ALP N-acyltransferase</shortName>
        <ecNumber evidence="9">2.3.1.269</ecNumber>
    </recommendedName>
</protein>
<reference evidence="11 12" key="1">
    <citation type="submission" date="2019-04" db="EMBL/GenBank/DDBJ databases">
        <title>Azoarcus nasutitermitis sp. nov. isolated from termite nest.</title>
        <authorList>
            <person name="Lin S.-Y."/>
            <person name="Hameed A."/>
            <person name="Hsu Y.-H."/>
            <person name="Young C.-C."/>
        </authorList>
    </citation>
    <scope>NUCLEOTIDE SEQUENCE [LARGE SCALE GENOMIC DNA]</scope>
    <source>
        <strain evidence="11 12">CC-YHH838</strain>
    </source>
</reference>
<dbReference type="UniPathway" id="UPA00666"/>
<evidence type="ECO:0000256" key="2">
    <source>
        <dbReference type="ARBA" id="ARBA00010065"/>
    </source>
</evidence>
<dbReference type="GO" id="GO:0042158">
    <property type="term" value="P:lipoprotein biosynthetic process"/>
    <property type="evidence" value="ECO:0007669"/>
    <property type="project" value="UniProtKB-UniRule"/>
</dbReference>
<evidence type="ECO:0000256" key="6">
    <source>
        <dbReference type="ARBA" id="ARBA00022989"/>
    </source>
</evidence>
<feature type="transmembrane region" description="Helical" evidence="9">
    <location>
        <begin position="498"/>
        <end position="519"/>
    </location>
</feature>
<keyword evidence="11" id="KW-0449">Lipoprotein</keyword>
<dbReference type="SUPFAM" id="SSF56317">
    <property type="entry name" value="Carbon-nitrogen hydrolase"/>
    <property type="match status" value="1"/>
</dbReference>
<comment type="pathway">
    <text evidence="9">Protein modification; lipoprotein biosynthesis (N-acyl transfer).</text>
</comment>
<feature type="transmembrane region" description="Helical" evidence="9">
    <location>
        <begin position="21"/>
        <end position="40"/>
    </location>
</feature>
<dbReference type="PANTHER" id="PTHR38686">
    <property type="entry name" value="APOLIPOPROTEIN N-ACYLTRANSFERASE"/>
    <property type="match status" value="1"/>
</dbReference>